<dbReference type="Proteomes" id="UP000278746">
    <property type="component" value="Unassembled WGS sequence"/>
</dbReference>
<keyword evidence="2" id="KW-1185">Reference proteome</keyword>
<protein>
    <submittedName>
        <fullName evidence="1">DUF4003 family protein</fullName>
    </submittedName>
</protein>
<name>A0A3M7TPG0_9BACI</name>
<proteinExistence type="predicted"/>
<dbReference type="EMBL" id="RHIB01000003">
    <property type="protein sequence ID" value="RNA66907.1"/>
    <property type="molecule type" value="Genomic_DNA"/>
</dbReference>
<dbReference type="OrthoDB" id="1778393at2"/>
<dbReference type="Pfam" id="PF13170">
    <property type="entry name" value="DUF4003"/>
    <property type="match status" value="1"/>
</dbReference>
<evidence type="ECO:0000313" key="1">
    <source>
        <dbReference type="EMBL" id="RNA66907.1"/>
    </source>
</evidence>
<dbReference type="InterPro" id="IPR025062">
    <property type="entry name" value="DUF4003"/>
</dbReference>
<reference evidence="1 2" key="1">
    <citation type="submission" date="2018-10" db="EMBL/GenBank/DDBJ databases">
        <title>Bacillus Keqinensis sp. nov., a moderately halophilic bacterium isolated from a saline-alkaline lake.</title>
        <authorList>
            <person name="Wang H."/>
        </authorList>
    </citation>
    <scope>NUCLEOTIDE SEQUENCE [LARGE SCALE GENOMIC DNA]</scope>
    <source>
        <strain evidence="1 2">KQ-3</strain>
    </source>
</reference>
<accession>A0A3M7TPG0</accession>
<evidence type="ECO:0000313" key="2">
    <source>
        <dbReference type="Proteomes" id="UP000278746"/>
    </source>
</evidence>
<comment type="caution">
    <text evidence="1">The sequence shown here is derived from an EMBL/GenBank/DDBJ whole genome shotgun (WGS) entry which is preliminary data.</text>
</comment>
<dbReference type="AlphaFoldDB" id="A0A3M7TPG0"/>
<dbReference type="RefSeq" id="WP_122900816.1">
    <property type="nucleotide sequence ID" value="NZ_RHIB01000003.1"/>
</dbReference>
<sequence length="333" mass="37962">MQERAMNVTDKIDLLERNEQPVKKASAWTGLDTKTRLLIAAMFANKEQEVDPDAFKDLADWIKEQTSAWSYLRTNIRFSVAANLMLYTADPKKAFDSMMQMYDQLIDSGFRRHNVTYLAALAVTTQEPELSNEERVRLADRAIALYKAIRNDRMFSTNEYDYPLVVLLAAGREEPVEAIAREVNDTYERLRKGHWKRGNDLQGLTHILALDTEKSVDEHVQRANDLFEAWERELRRVKPAFYSEIGVLTVRSAITQDITIVRDLEERINTLPAFRWNKELGTMIAAQFTASSDLEESPVSEHMMTTLAILQQAEMAMMMATVGAVTVATTSGN</sequence>
<organism evidence="1 2">
    <name type="scientific">Alteribacter keqinensis</name>
    <dbReference type="NCBI Taxonomy" id="2483800"/>
    <lineage>
        <taxon>Bacteria</taxon>
        <taxon>Bacillati</taxon>
        <taxon>Bacillota</taxon>
        <taxon>Bacilli</taxon>
        <taxon>Bacillales</taxon>
        <taxon>Bacillaceae</taxon>
        <taxon>Alteribacter</taxon>
    </lineage>
</organism>
<gene>
    <name evidence="1" type="ORF">EBO34_17035</name>
</gene>